<evidence type="ECO:0000313" key="1">
    <source>
        <dbReference type="EMBL" id="TVV75533.1"/>
    </source>
</evidence>
<proteinExistence type="predicted"/>
<reference evidence="1 2" key="1">
    <citation type="submission" date="2019-07" db="EMBL/GenBank/DDBJ databases">
        <title>Sphingomonas solaris sp. nov., isolated from a solar panel from Boston, Massachusetts.</title>
        <authorList>
            <person name="Tanner K."/>
            <person name="Pascual J."/>
            <person name="Mancuso C."/>
            <person name="Pereto J."/>
            <person name="Khalil A."/>
            <person name="Vilanova C."/>
        </authorList>
    </citation>
    <scope>NUCLEOTIDE SEQUENCE [LARGE SCALE GENOMIC DNA]</scope>
    <source>
        <strain evidence="1 2">R4DWN</strain>
    </source>
</reference>
<dbReference type="RefSeq" id="WP_145149356.1">
    <property type="nucleotide sequence ID" value="NZ_VNIM01000019.1"/>
</dbReference>
<sequence length="99" mass="10534">MSQPVDPVAVMGAAIMNAILDANRDEAGGAVVDSKKAVQALVVSMAMILEAEPGLRTPKEVREASEAIARDLRVQYRGLRAAYEATGRRAWDATPIGLN</sequence>
<comment type="caution">
    <text evidence="1">The sequence shown here is derived from an EMBL/GenBank/DDBJ whole genome shotgun (WGS) entry which is preliminary data.</text>
</comment>
<dbReference type="Proteomes" id="UP000318681">
    <property type="component" value="Unassembled WGS sequence"/>
</dbReference>
<keyword evidence="2" id="KW-1185">Reference proteome</keyword>
<evidence type="ECO:0000313" key="2">
    <source>
        <dbReference type="Proteomes" id="UP000318681"/>
    </source>
</evidence>
<protein>
    <submittedName>
        <fullName evidence="1">Uncharacterized protein</fullName>
    </submittedName>
</protein>
<name>A0A558R807_9SPHN</name>
<dbReference type="EMBL" id="VNIM01000019">
    <property type="protein sequence ID" value="TVV75533.1"/>
    <property type="molecule type" value="Genomic_DNA"/>
</dbReference>
<accession>A0A558R807</accession>
<organism evidence="1 2">
    <name type="scientific">Alterirhizorhabdus solaris</name>
    <dbReference type="NCBI Taxonomy" id="2529389"/>
    <lineage>
        <taxon>Bacteria</taxon>
        <taxon>Pseudomonadati</taxon>
        <taxon>Pseudomonadota</taxon>
        <taxon>Alphaproteobacteria</taxon>
        <taxon>Sphingomonadales</taxon>
        <taxon>Rhizorhabdaceae</taxon>
        <taxon>Alterirhizorhabdus</taxon>
    </lineage>
</organism>
<gene>
    <name evidence="1" type="ORF">FOY91_06635</name>
</gene>
<dbReference type="AlphaFoldDB" id="A0A558R807"/>